<evidence type="ECO:0000256" key="1">
    <source>
        <dbReference type="SAM" id="MobiDB-lite"/>
    </source>
</evidence>
<dbReference type="EMBL" id="FUZU01000001">
    <property type="protein sequence ID" value="SKC45479.1"/>
    <property type="molecule type" value="Genomic_DNA"/>
</dbReference>
<evidence type="ECO:0000313" key="3">
    <source>
        <dbReference type="EMBL" id="SKC45479.1"/>
    </source>
</evidence>
<dbReference type="STRING" id="688867.SAMN05660236_0674"/>
<dbReference type="InterPro" id="IPR014922">
    <property type="entry name" value="YdhG-like"/>
</dbReference>
<gene>
    <name evidence="3" type="ORF">SAMN05660236_0674</name>
</gene>
<sequence length="142" mass="16052">MKTETSSPAKNVEEYIYSQPEAIRILLEKLRSAIKAAAPKAEEVISYQIPSYKYNGALVHFAAFEKHCSFIVVNKNILKIFEKELRSYKTSGTTIHFTPENPIPAALVQKIVKIRIKENEKRVATKTSPKGKQQTKSSIKSK</sequence>
<dbReference type="Gene3D" id="3.90.1150.200">
    <property type="match status" value="1"/>
</dbReference>
<organism evidence="3 4">
    <name type="scientific">Ohtaekwangia koreensis</name>
    <dbReference type="NCBI Taxonomy" id="688867"/>
    <lineage>
        <taxon>Bacteria</taxon>
        <taxon>Pseudomonadati</taxon>
        <taxon>Bacteroidota</taxon>
        <taxon>Cytophagia</taxon>
        <taxon>Cytophagales</taxon>
        <taxon>Fulvivirgaceae</taxon>
        <taxon>Ohtaekwangia</taxon>
    </lineage>
</organism>
<dbReference type="Proteomes" id="UP000190961">
    <property type="component" value="Unassembled WGS sequence"/>
</dbReference>
<evidence type="ECO:0000313" key="4">
    <source>
        <dbReference type="Proteomes" id="UP000190961"/>
    </source>
</evidence>
<reference evidence="3 4" key="1">
    <citation type="submission" date="2017-02" db="EMBL/GenBank/DDBJ databases">
        <authorList>
            <person name="Peterson S.W."/>
        </authorList>
    </citation>
    <scope>NUCLEOTIDE SEQUENCE [LARGE SCALE GENOMIC DNA]</scope>
    <source>
        <strain evidence="3 4">DSM 25262</strain>
    </source>
</reference>
<feature type="domain" description="YdhG-like" evidence="2">
    <location>
        <begin position="26"/>
        <end position="113"/>
    </location>
</feature>
<keyword evidence="4" id="KW-1185">Reference proteome</keyword>
<dbReference type="SUPFAM" id="SSF159888">
    <property type="entry name" value="YdhG-like"/>
    <property type="match status" value="1"/>
</dbReference>
<accession>A0A1T5J202</accession>
<dbReference type="AlphaFoldDB" id="A0A1T5J202"/>
<protein>
    <submittedName>
        <fullName evidence="3">Uncharacterized conserved protein YdhG, YjbR/CyaY-like superfamily, DUF1801 family</fullName>
    </submittedName>
</protein>
<dbReference type="OrthoDB" id="115213at2"/>
<dbReference type="RefSeq" id="WP_079687067.1">
    <property type="nucleotide sequence ID" value="NZ_FUZU01000001.1"/>
</dbReference>
<proteinExistence type="predicted"/>
<feature type="compositionally biased region" description="Polar residues" evidence="1">
    <location>
        <begin position="125"/>
        <end position="142"/>
    </location>
</feature>
<evidence type="ECO:0000259" key="2">
    <source>
        <dbReference type="Pfam" id="PF08818"/>
    </source>
</evidence>
<dbReference type="Pfam" id="PF08818">
    <property type="entry name" value="DUF1801"/>
    <property type="match status" value="1"/>
</dbReference>
<name>A0A1T5J202_9BACT</name>
<feature type="region of interest" description="Disordered" evidence="1">
    <location>
        <begin position="120"/>
        <end position="142"/>
    </location>
</feature>